<keyword evidence="1" id="KW-1277">Toxin-antitoxin system</keyword>
<dbReference type="Gene3D" id="3.30.2310.20">
    <property type="entry name" value="RelE-like"/>
    <property type="match status" value="1"/>
</dbReference>
<evidence type="ECO:0000313" key="3">
    <source>
        <dbReference type="Proteomes" id="UP000054851"/>
    </source>
</evidence>
<reference evidence="2" key="1">
    <citation type="submission" date="2016-01" db="EMBL/GenBank/DDBJ databases">
        <authorList>
            <person name="Peeters C."/>
        </authorList>
    </citation>
    <scope>NUCLEOTIDE SEQUENCE</scope>
    <source>
        <strain evidence="2">LMG 29322</strain>
    </source>
</reference>
<protein>
    <submittedName>
        <fullName evidence="2">Toxin-antitoxin system, toxin component, RelE family</fullName>
    </submittedName>
</protein>
<name>A0A158BFM3_9BURK</name>
<evidence type="ECO:0000256" key="1">
    <source>
        <dbReference type="ARBA" id="ARBA00022649"/>
    </source>
</evidence>
<proteinExistence type="predicted"/>
<organism evidence="2 3">
    <name type="scientific">Caballeronia hypogeia</name>
    <dbReference type="NCBI Taxonomy" id="1777140"/>
    <lineage>
        <taxon>Bacteria</taxon>
        <taxon>Pseudomonadati</taxon>
        <taxon>Pseudomonadota</taxon>
        <taxon>Betaproteobacteria</taxon>
        <taxon>Burkholderiales</taxon>
        <taxon>Burkholderiaceae</taxon>
        <taxon>Caballeronia</taxon>
    </lineage>
</organism>
<dbReference type="Proteomes" id="UP000054851">
    <property type="component" value="Unassembled WGS sequence"/>
</dbReference>
<sequence length="99" mass="11652">MSYTVRYTRSARADLIRLYRFQLERDLNVAERAVEAIREGIEILKRFPFTCRKADEPNPFLRELLVSFGSSGYVLLFEVDDDTTVSILAIRHQLEDDYF</sequence>
<dbReference type="OrthoDB" id="121597at2"/>
<dbReference type="InterPro" id="IPR035093">
    <property type="entry name" value="RelE/ParE_toxin_dom_sf"/>
</dbReference>
<dbReference type="Pfam" id="PF05016">
    <property type="entry name" value="ParE_toxin"/>
    <property type="match status" value="1"/>
</dbReference>
<comment type="caution">
    <text evidence="2">The sequence shown here is derived from an EMBL/GenBank/DDBJ whole genome shotgun (WGS) entry which is preliminary data.</text>
</comment>
<dbReference type="STRING" id="1777140.AWB79_03618"/>
<keyword evidence="3" id="KW-1185">Reference proteome</keyword>
<dbReference type="EMBL" id="FCOA02000011">
    <property type="protein sequence ID" value="SAK68851.1"/>
    <property type="molecule type" value="Genomic_DNA"/>
</dbReference>
<dbReference type="InterPro" id="IPR007712">
    <property type="entry name" value="RelE/ParE_toxin"/>
</dbReference>
<gene>
    <name evidence="2" type="ORF">AWB79_03618</name>
</gene>
<dbReference type="RefSeq" id="WP_061168789.1">
    <property type="nucleotide sequence ID" value="NZ_FCOA02000011.1"/>
</dbReference>
<accession>A0A158BFM3</accession>
<dbReference type="AlphaFoldDB" id="A0A158BFM3"/>
<evidence type="ECO:0000313" key="2">
    <source>
        <dbReference type="EMBL" id="SAK68851.1"/>
    </source>
</evidence>